<dbReference type="AlphaFoldDB" id="A0AAN8FGQ9"/>
<gene>
    <name evidence="1" type="ORF">GCK32_021185</name>
</gene>
<evidence type="ECO:0000313" key="1">
    <source>
        <dbReference type="EMBL" id="KAK5969130.1"/>
    </source>
</evidence>
<name>A0AAN8FGQ9_TRICO</name>
<keyword evidence="2" id="KW-1185">Reference proteome</keyword>
<reference evidence="1 2" key="1">
    <citation type="submission" date="2019-10" db="EMBL/GenBank/DDBJ databases">
        <title>Assembly and Annotation for the nematode Trichostrongylus colubriformis.</title>
        <authorList>
            <person name="Martin J."/>
        </authorList>
    </citation>
    <scope>NUCLEOTIDE SEQUENCE [LARGE SCALE GENOMIC DNA]</scope>
    <source>
        <strain evidence="1">G859</strain>
        <tissue evidence="1">Whole worm</tissue>
    </source>
</reference>
<dbReference type="EMBL" id="WIXE01020564">
    <property type="protein sequence ID" value="KAK5969130.1"/>
    <property type="molecule type" value="Genomic_DNA"/>
</dbReference>
<comment type="caution">
    <text evidence="1">The sequence shown here is derived from an EMBL/GenBank/DDBJ whole genome shotgun (WGS) entry which is preliminary data.</text>
</comment>
<accession>A0AAN8FGQ9</accession>
<dbReference type="Proteomes" id="UP001331761">
    <property type="component" value="Unassembled WGS sequence"/>
</dbReference>
<evidence type="ECO:0000313" key="2">
    <source>
        <dbReference type="Proteomes" id="UP001331761"/>
    </source>
</evidence>
<protein>
    <submittedName>
        <fullName evidence="1">Uncharacterized protein</fullName>
    </submittedName>
</protein>
<sequence length="49" mass="5612">MDLAYLTHSFSNVFFQHMIKYKYIPFTVGKPRMAGKEDTGKLLDGNDSV</sequence>
<proteinExistence type="predicted"/>
<organism evidence="1 2">
    <name type="scientific">Trichostrongylus colubriformis</name>
    <name type="common">Black scour worm</name>
    <dbReference type="NCBI Taxonomy" id="6319"/>
    <lineage>
        <taxon>Eukaryota</taxon>
        <taxon>Metazoa</taxon>
        <taxon>Ecdysozoa</taxon>
        <taxon>Nematoda</taxon>
        <taxon>Chromadorea</taxon>
        <taxon>Rhabditida</taxon>
        <taxon>Rhabditina</taxon>
        <taxon>Rhabditomorpha</taxon>
        <taxon>Strongyloidea</taxon>
        <taxon>Trichostrongylidae</taxon>
        <taxon>Trichostrongylus</taxon>
    </lineage>
</organism>